<dbReference type="InterPro" id="IPR003245">
    <property type="entry name" value="Phytocyanin_dom"/>
</dbReference>
<dbReference type="EMBL" id="KI632331">
    <property type="protein sequence ID" value="EYU18547.1"/>
    <property type="molecule type" value="Genomic_DNA"/>
</dbReference>
<dbReference type="CDD" id="cd11013">
    <property type="entry name" value="Plantacyanin"/>
    <property type="match status" value="1"/>
</dbReference>
<organism evidence="7 8">
    <name type="scientific">Erythranthe guttata</name>
    <name type="common">Yellow monkey flower</name>
    <name type="synonym">Mimulus guttatus</name>
    <dbReference type="NCBI Taxonomy" id="4155"/>
    <lineage>
        <taxon>Eukaryota</taxon>
        <taxon>Viridiplantae</taxon>
        <taxon>Streptophyta</taxon>
        <taxon>Embryophyta</taxon>
        <taxon>Tracheophyta</taxon>
        <taxon>Spermatophyta</taxon>
        <taxon>Magnoliopsida</taxon>
        <taxon>eudicotyledons</taxon>
        <taxon>Gunneridae</taxon>
        <taxon>Pentapetalae</taxon>
        <taxon>asterids</taxon>
        <taxon>lamiids</taxon>
        <taxon>Lamiales</taxon>
        <taxon>Phrymaceae</taxon>
        <taxon>Erythranthe</taxon>
    </lineage>
</organism>
<evidence type="ECO:0000313" key="8">
    <source>
        <dbReference type="Proteomes" id="UP000030748"/>
    </source>
</evidence>
<dbReference type="GO" id="GO:0009055">
    <property type="term" value="F:electron transfer activity"/>
    <property type="evidence" value="ECO:0007669"/>
    <property type="project" value="InterPro"/>
</dbReference>
<keyword evidence="2" id="KW-0186">Copper</keyword>
<dbReference type="PROSITE" id="PS51485">
    <property type="entry name" value="PHYTOCYANIN"/>
    <property type="match status" value="1"/>
</dbReference>
<dbReference type="InterPro" id="IPR039391">
    <property type="entry name" value="Phytocyanin-like"/>
</dbReference>
<dbReference type="STRING" id="4155.A0A022PQF4"/>
<dbReference type="OrthoDB" id="2011645at2759"/>
<dbReference type="Gene3D" id="2.60.40.420">
    <property type="entry name" value="Cupredoxins - blue copper proteins"/>
    <property type="match status" value="1"/>
</dbReference>
<dbReference type="AlphaFoldDB" id="A0A022PQF4"/>
<evidence type="ECO:0000256" key="2">
    <source>
        <dbReference type="ARBA" id="ARBA00023008"/>
    </source>
</evidence>
<dbReference type="SUPFAM" id="SSF49503">
    <property type="entry name" value="Cupredoxins"/>
    <property type="match status" value="1"/>
</dbReference>
<evidence type="ECO:0000259" key="6">
    <source>
        <dbReference type="PROSITE" id="PS51485"/>
    </source>
</evidence>
<dbReference type="Proteomes" id="UP000030748">
    <property type="component" value="Unassembled WGS sequence"/>
</dbReference>
<dbReference type="PANTHER" id="PTHR33021">
    <property type="entry name" value="BLUE COPPER PROTEIN"/>
    <property type="match status" value="1"/>
</dbReference>
<evidence type="ECO:0000256" key="1">
    <source>
        <dbReference type="ARBA" id="ARBA00022723"/>
    </source>
</evidence>
<proteinExistence type="predicted"/>
<sequence length="127" mass="13924">MQRYFYIYIEHLLYSHVTTSIVMLLCNKACATSYTVGDSSGWDYDVSGWENGKSFKSGDTLVFNYPAGLHSVVAVDKSSYDLCSVPANAPTYTSGQDNIVLNKGANYFICGIDGHCEFGMKIAANAF</sequence>
<dbReference type="InterPro" id="IPR041844">
    <property type="entry name" value="Plantacyanin"/>
</dbReference>
<accession>A0A022PQF4</accession>
<keyword evidence="3" id="KW-1015">Disulfide bond</keyword>
<name>A0A022PQF4_ERYGU</name>
<feature type="domain" description="Phytocyanin" evidence="6">
    <location>
        <begin position="32"/>
        <end position="127"/>
    </location>
</feature>
<dbReference type="FunFam" id="2.60.40.420:FF:000013">
    <property type="entry name" value="basic blue protein-like"/>
    <property type="match status" value="1"/>
</dbReference>
<keyword evidence="1" id="KW-0479">Metal-binding</keyword>
<keyword evidence="8" id="KW-1185">Reference proteome</keyword>
<dbReference type="Pfam" id="PF02298">
    <property type="entry name" value="Cu_bind_like"/>
    <property type="match status" value="1"/>
</dbReference>
<evidence type="ECO:0000313" key="7">
    <source>
        <dbReference type="EMBL" id="EYU18547.1"/>
    </source>
</evidence>
<evidence type="ECO:0000256" key="3">
    <source>
        <dbReference type="ARBA" id="ARBA00023157"/>
    </source>
</evidence>
<dbReference type="PANTHER" id="PTHR33021:SF424">
    <property type="entry name" value="BASIC BLUE PROTEIN"/>
    <property type="match status" value="1"/>
</dbReference>
<gene>
    <name evidence="7" type="ORF">MIMGU_mgv1a016285mg</name>
</gene>
<protein>
    <recommendedName>
        <fullName evidence="4">Basic blue protein</fullName>
    </recommendedName>
    <alternativeName>
        <fullName evidence="5">Plantacyanin</fullName>
    </alternativeName>
</protein>
<evidence type="ECO:0000256" key="4">
    <source>
        <dbReference type="ARBA" id="ARBA00071970"/>
    </source>
</evidence>
<dbReference type="GO" id="GO:0046872">
    <property type="term" value="F:metal ion binding"/>
    <property type="evidence" value="ECO:0007669"/>
    <property type="project" value="UniProtKB-KW"/>
</dbReference>
<dbReference type="OMA" id="IVYRTGH"/>
<dbReference type="InterPro" id="IPR008972">
    <property type="entry name" value="Cupredoxin"/>
</dbReference>
<dbReference type="KEGG" id="egt:105949644"/>
<dbReference type="PhylomeDB" id="A0A022PQF4"/>
<dbReference type="GO" id="GO:0005886">
    <property type="term" value="C:plasma membrane"/>
    <property type="evidence" value="ECO:0000318"/>
    <property type="project" value="GO_Central"/>
</dbReference>
<reference evidence="7 8" key="1">
    <citation type="journal article" date="2013" name="Proc. Natl. Acad. Sci. U.S.A.">
        <title>Fine-scale variation in meiotic recombination in Mimulus inferred from population shotgun sequencing.</title>
        <authorList>
            <person name="Hellsten U."/>
            <person name="Wright K.M."/>
            <person name="Jenkins J."/>
            <person name="Shu S."/>
            <person name="Yuan Y."/>
            <person name="Wessler S.R."/>
            <person name="Schmutz J."/>
            <person name="Willis J.H."/>
            <person name="Rokhsar D.S."/>
        </authorList>
    </citation>
    <scope>NUCLEOTIDE SEQUENCE [LARGE SCALE GENOMIC DNA]</scope>
    <source>
        <strain evidence="8">cv. DUN x IM62</strain>
    </source>
</reference>
<evidence type="ECO:0000256" key="5">
    <source>
        <dbReference type="ARBA" id="ARBA00082491"/>
    </source>
</evidence>